<comment type="caution">
    <text evidence="1">The sequence shown here is derived from an EMBL/GenBank/DDBJ whole genome shotgun (WGS) entry which is preliminary data.</text>
</comment>
<keyword evidence="2" id="KW-1185">Reference proteome</keyword>
<gene>
    <name evidence="1" type="ORF">H4W31_004846</name>
</gene>
<dbReference type="Proteomes" id="UP000649753">
    <property type="component" value="Unassembled WGS sequence"/>
</dbReference>
<dbReference type="AlphaFoldDB" id="A0A927R107"/>
<proteinExistence type="predicted"/>
<name>A0A927R107_9ACTN</name>
<dbReference type="EMBL" id="JADBEB010000001">
    <property type="protein sequence ID" value="MBE1489208.1"/>
    <property type="molecule type" value="Genomic_DNA"/>
</dbReference>
<evidence type="ECO:0000313" key="2">
    <source>
        <dbReference type="Proteomes" id="UP000649753"/>
    </source>
</evidence>
<evidence type="ECO:0000313" key="1">
    <source>
        <dbReference type="EMBL" id="MBE1489208.1"/>
    </source>
</evidence>
<protein>
    <submittedName>
        <fullName evidence="1">Uncharacterized protein</fullName>
    </submittedName>
</protein>
<reference evidence="1" key="1">
    <citation type="submission" date="2020-10" db="EMBL/GenBank/DDBJ databases">
        <title>Sequencing the genomes of 1000 actinobacteria strains.</title>
        <authorList>
            <person name="Klenk H.-P."/>
        </authorList>
    </citation>
    <scope>NUCLEOTIDE SEQUENCE</scope>
    <source>
        <strain evidence="1">DSM 46832</strain>
    </source>
</reference>
<organism evidence="1 2">
    <name type="scientific">Plantactinospora soyae</name>
    <dbReference type="NCBI Taxonomy" id="1544732"/>
    <lineage>
        <taxon>Bacteria</taxon>
        <taxon>Bacillati</taxon>
        <taxon>Actinomycetota</taxon>
        <taxon>Actinomycetes</taxon>
        <taxon>Micromonosporales</taxon>
        <taxon>Micromonosporaceae</taxon>
        <taxon>Plantactinospora</taxon>
    </lineage>
</organism>
<accession>A0A927R107</accession>
<sequence length="74" mass="8084">MPAYYTTDAASRVTATMTATTAPASIRALREAPARGTTQQQADIVARPEHDHLDHQDVIAVRRRGVTIARWGGR</sequence>